<dbReference type="Pfam" id="PF22421">
    <property type="entry name" value="SYY_C-terminal"/>
    <property type="match status" value="1"/>
</dbReference>
<feature type="domain" description="Tyrosine--tRNA ligase SYY-like C-terminal" evidence="10">
    <location>
        <begin position="353"/>
        <end position="426"/>
    </location>
</feature>
<comment type="caution">
    <text evidence="11">The sequence shown here is derived from an EMBL/GenBank/DDBJ whole genome shotgun (WGS) entry which is preliminary data.</text>
</comment>
<dbReference type="EC" id="6.1.1.1" evidence="8"/>
<feature type="short sequence motif" description="'HIGH' region" evidence="8">
    <location>
        <begin position="56"/>
        <end position="65"/>
    </location>
</feature>
<dbReference type="SUPFAM" id="SSF55174">
    <property type="entry name" value="Alpha-L RNA-binding motif"/>
    <property type="match status" value="1"/>
</dbReference>
<evidence type="ECO:0000256" key="2">
    <source>
        <dbReference type="ARBA" id="ARBA00022741"/>
    </source>
</evidence>
<dbReference type="InterPro" id="IPR024088">
    <property type="entry name" value="Tyr-tRNA-ligase_bac-type"/>
</dbReference>
<keyword evidence="4 9" id="KW-0694">RNA-binding</keyword>
<dbReference type="InterPro" id="IPR002305">
    <property type="entry name" value="aa-tRNA-synth_Ic"/>
</dbReference>
<evidence type="ECO:0000256" key="8">
    <source>
        <dbReference type="HAMAP-Rule" id="MF_02006"/>
    </source>
</evidence>
<protein>
    <recommendedName>
        <fullName evidence="8">Tyrosine--tRNA ligase</fullName>
        <ecNumber evidence="8">6.1.1.1</ecNumber>
    </recommendedName>
    <alternativeName>
        <fullName evidence="8">Tyrosyl-tRNA synthetase</fullName>
        <shortName evidence="8">TyrRS</shortName>
    </alternativeName>
</protein>
<evidence type="ECO:0000259" key="10">
    <source>
        <dbReference type="Pfam" id="PF22421"/>
    </source>
</evidence>
<evidence type="ECO:0000256" key="1">
    <source>
        <dbReference type="ARBA" id="ARBA00022598"/>
    </source>
</evidence>
<dbReference type="Pfam" id="PF00579">
    <property type="entry name" value="tRNA-synt_1b"/>
    <property type="match status" value="1"/>
</dbReference>
<comment type="function">
    <text evidence="8">Catalyzes the attachment of tyrosine to tRNA(Tyr) in a two-step reaction: tyrosine is first activated by ATP to form Tyr-AMP and then transferred to the acceptor end of tRNA(Tyr).</text>
</comment>
<evidence type="ECO:0000256" key="6">
    <source>
        <dbReference type="ARBA" id="ARBA00023146"/>
    </source>
</evidence>
<feature type="binding site" evidence="8">
    <location>
        <position position="249"/>
    </location>
    <ligand>
        <name>ATP</name>
        <dbReference type="ChEBI" id="CHEBI:30616"/>
    </ligand>
</feature>
<reference evidence="11 12" key="1">
    <citation type="journal article" date="2019" name="Int. J. Syst. Evol. Microbiol.">
        <title>The Global Catalogue of Microorganisms (GCM) 10K type strain sequencing project: providing services to taxonomists for standard genome sequencing and annotation.</title>
        <authorList>
            <consortium name="The Broad Institute Genomics Platform"/>
            <consortium name="The Broad Institute Genome Sequencing Center for Infectious Disease"/>
            <person name="Wu L."/>
            <person name="Ma J."/>
        </authorList>
    </citation>
    <scope>NUCLEOTIDE SEQUENCE [LARGE SCALE GENOMIC DNA]</scope>
    <source>
        <strain evidence="11 12">JCM 14901</strain>
    </source>
</reference>
<dbReference type="Gene3D" id="3.10.290.10">
    <property type="entry name" value="RNA-binding S4 domain"/>
    <property type="match status" value="1"/>
</dbReference>
<keyword evidence="12" id="KW-1185">Reference proteome</keyword>
<organism evidence="11 12">
    <name type="scientific">Microbacterium deminutum</name>
    <dbReference type="NCBI Taxonomy" id="344164"/>
    <lineage>
        <taxon>Bacteria</taxon>
        <taxon>Bacillati</taxon>
        <taxon>Actinomycetota</taxon>
        <taxon>Actinomycetes</taxon>
        <taxon>Micrococcales</taxon>
        <taxon>Microbacteriaceae</taxon>
        <taxon>Microbacterium</taxon>
    </lineage>
</organism>
<evidence type="ECO:0000313" key="11">
    <source>
        <dbReference type="EMBL" id="GAA1948260.1"/>
    </source>
</evidence>
<dbReference type="GO" id="GO:0016874">
    <property type="term" value="F:ligase activity"/>
    <property type="evidence" value="ECO:0007669"/>
    <property type="project" value="UniProtKB-KW"/>
</dbReference>
<dbReference type="InterPro" id="IPR014729">
    <property type="entry name" value="Rossmann-like_a/b/a_fold"/>
</dbReference>
<comment type="subunit">
    <text evidence="8">Homodimer.</text>
</comment>
<evidence type="ECO:0000256" key="9">
    <source>
        <dbReference type="PROSITE-ProRule" id="PRU00182"/>
    </source>
</evidence>
<dbReference type="HAMAP" id="MF_02006">
    <property type="entry name" value="Tyr_tRNA_synth_type1"/>
    <property type="match status" value="1"/>
</dbReference>
<feature type="short sequence motif" description="'KMSKS' region" evidence="8">
    <location>
        <begin position="246"/>
        <end position="250"/>
    </location>
</feature>
<dbReference type="InterPro" id="IPR036986">
    <property type="entry name" value="S4_RNA-bd_sf"/>
</dbReference>
<comment type="similarity">
    <text evidence="8">Belongs to the class-I aminoacyl-tRNA synthetase family. TyrS type 1 subfamily.</text>
</comment>
<dbReference type="CDD" id="cd00165">
    <property type="entry name" value="S4"/>
    <property type="match status" value="1"/>
</dbReference>
<name>A0ABN2QCW4_9MICO</name>
<dbReference type="SUPFAM" id="SSF52374">
    <property type="entry name" value="Nucleotidylyl transferase"/>
    <property type="match status" value="1"/>
</dbReference>
<dbReference type="InterPro" id="IPR054608">
    <property type="entry name" value="SYY-like_C"/>
</dbReference>
<dbReference type="Proteomes" id="UP001499933">
    <property type="component" value="Unassembled WGS sequence"/>
</dbReference>
<dbReference type="InterPro" id="IPR001412">
    <property type="entry name" value="aa-tRNA-synth_I_CS"/>
</dbReference>
<keyword evidence="6 8" id="KW-0030">Aminoacyl-tRNA synthetase</keyword>
<accession>A0ABN2QCW4</accession>
<keyword evidence="8" id="KW-0963">Cytoplasm</keyword>
<gene>
    <name evidence="8 11" type="primary">tyrS</name>
    <name evidence="11" type="ORF">GCM10009776_07840</name>
</gene>
<evidence type="ECO:0000256" key="7">
    <source>
        <dbReference type="ARBA" id="ARBA00048248"/>
    </source>
</evidence>
<feature type="binding site" evidence="8">
    <location>
        <position position="186"/>
    </location>
    <ligand>
        <name>L-tyrosine</name>
        <dbReference type="ChEBI" id="CHEBI:58315"/>
    </ligand>
</feature>
<proteinExistence type="inferred from homology"/>
<dbReference type="PANTHER" id="PTHR11766:SF0">
    <property type="entry name" value="TYROSINE--TRNA LIGASE, MITOCHONDRIAL"/>
    <property type="match status" value="1"/>
</dbReference>
<keyword evidence="2 8" id="KW-0547">Nucleotide-binding</keyword>
<feature type="binding site" evidence="8">
    <location>
        <position position="190"/>
    </location>
    <ligand>
        <name>L-tyrosine</name>
        <dbReference type="ChEBI" id="CHEBI:58315"/>
    </ligand>
</feature>
<comment type="subcellular location">
    <subcellularLocation>
        <location evidence="8">Cytoplasm</location>
    </subcellularLocation>
</comment>
<evidence type="ECO:0000256" key="4">
    <source>
        <dbReference type="ARBA" id="ARBA00022884"/>
    </source>
</evidence>
<dbReference type="Gene3D" id="1.10.240.10">
    <property type="entry name" value="Tyrosyl-Transfer RNA Synthetase"/>
    <property type="match status" value="1"/>
</dbReference>
<sequence length="435" mass="46978">MQAPLVSATAPANDPAFDNVWDEIVWRGFVQVSTDQEALRALFAGPPITYYCGFDPTAPSLHLGNLVQLLLMRRLQLAGHRPLGLVGGSTGLIGDPRPSAERTLNTKETVSEWVGYLRSQVERFLSFEGDSAARIVNNLDWTAPLSAIDFLREIGKHYRVGTMLKKDAVAARLNSEAGISYTEFSYQILQGLDYLELFRSYDCVLQTGGSDQWGNLTSGVDLIHYVEHAPVHAIGTPLITNSDGTKFGKSEGNAIWLDPAMCSPYRMYQFWLNTDDGDVISRLKIFTFLTRSEIEDYERLVGDEPFRRAAQKRLALEVTTFVHGPDAATAVIAASEALFGQGDLSAIDAQTLGQALEELPNATVASGTPVIQALVDTGLVTSLSEARRAIAQGGVSLDGAKVEDDDAVVGGSLPGGVSVLRRGKKTLAGVFVAEA</sequence>
<dbReference type="PANTHER" id="PTHR11766">
    <property type="entry name" value="TYROSYL-TRNA SYNTHETASE"/>
    <property type="match status" value="1"/>
</dbReference>
<dbReference type="InterPro" id="IPR002307">
    <property type="entry name" value="Tyr-tRNA-ligase"/>
</dbReference>
<feature type="binding site" evidence="8">
    <location>
        <position position="51"/>
    </location>
    <ligand>
        <name>L-tyrosine</name>
        <dbReference type="ChEBI" id="CHEBI:58315"/>
    </ligand>
</feature>
<dbReference type="PRINTS" id="PR01040">
    <property type="entry name" value="TRNASYNTHTYR"/>
</dbReference>
<dbReference type="Gene3D" id="3.40.50.620">
    <property type="entry name" value="HUPs"/>
    <property type="match status" value="1"/>
</dbReference>
<keyword evidence="5 8" id="KW-0648">Protein biosynthesis</keyword>
<evidence type="ECO:0000256" key="3">
    <source>
        <dbReference type="ARBA" id="ARBA00022840"/>
    </source>
</evidence>
<dbReference type="NCBIfam" id="TIGR00234">
    <property type="entry name" value="tyrS"/>
    <property type="match status" value="1"/>
</dbReference>
<dbReference type="RefSeq" id="WP_425561229.1">
    <property type="nucleotide sequence ID" value="NZ_BAAAOG010000001.1"/>
</dbReference>
<evidence type="ECO:0000256" key="5">
    <source>
        <dbReference type="ARBA" id="ARBA00022917"/>
    </source>
</evidence>
<dbReference type="EMBL" id="BAAAOG010000001">
    <property type="protein sequence ID" value="GAA1948260.1"/>
    <property type="molecule type" value="Genomic_DNA"/>
</dbReference>
<dbReference type="InterPro" id="IPR024107">
    <property type="entry name" value="Tyr-tRNA-ligase_bac_1"/>
</dbReference>
<keyword evidence="3 8" id="KW-0067">ATP-binding</keyword>
<comment type="catalytic activity">
    <reaction evidence="7 8">
        <text>tRNA(Tyr) + L-tyrosine + ATP = L-tyrosyl-tRNA(Tyr) + AMP + diphosphate + H(+)</text>
        <dbReference type="Rhea" id="RHEA:10220"/>
        <dbReference type="Rhea" id="RHEA-COMP:9706"/>
        <dbReference type="Rhea" id="RHEA-COMP:9707"/>
        <dbReference type="ChEBI" id="CHEBI:15378"/>
        <dbReference type="ChEBI" id="CHEBI:30616"/>
        <dbReference type="ChEBI" id="CHEBI:33019"/>
        <dbReference type="ChEBI" id="CHEBI:58315"/>
        <dbReference type="ChEBI" id="CHEBI:78442"/>
        <dbReference type="ChEBI" id="CHEBI:78536"/>
        <dbReference type="ChEBI" id="CHEBI:456215"/>
        <dbReference type="EC" id="6.1.1.1"/>
    </reaction>
</comment>
<keyword evidence="1 8" id="KW-0436">Ligase</keyword>
<evidence type="ECO:0000313" key="12">
    <source>
        <dbReference type="Proteomes" id="UP001499933"/>
    </source>
</evidence>
<dbReference type="PROSITE" id="PS00178">
    <property type="entry name" value="AA_TRNA_LIGASE_I"/>
    <property type="match status" value="1"/>
</dbReference>
<dbReference type="PROSITE" id="PS50889">
    <property type="entry name" value="S4"/>
    <property type="match status" value="1"/>
</dbReference>
<dbReference type="CDD" id="cd00805">
    <property type="entry name" value="TyrRS_core"/>
    <property type="match status" value="1"/>
</dbReference>